<dbReference type="AlphaFoldDB" id="A0A5C6QIK8"/>
<proteinExistence type="predicted"/>
<dbReference type="EMBL" id="VOLQ01000009">
    <property type="protein sequence ID" value="TWX68996.1"/>
    <property type="molecule type" value="Genomic_DNA"/>
</dbReference>
<name>A0A5C6QIK8_9GAMM</name>
<evidence type="ECO:0008006" key="6">
    <source>
        <dbReference type="Google" id="ProtNLM"/>
    </source>
</evidence>
<protein>
    <recommendedName>
        <fullName evidence="6">DUF3325 domain-containing protein</fullName>
    </recommendedName>
</protein>
<keyword evidence="1" id="KW-1133">Transmembrane helix</keyword>
<comment type="caution">
    <text evidence="3">The sequence shown here is derived from an EMBL/GenBank/DDBJ whole genome shotgun (WGS) entry which is preliminary data.</text>
</comment>
<evidence type="ECO:0000313" key="2">
    <source>
        <dbReference type="EMBL" id="TWX60211.1"/>
    </source>
</evidence>
<evidence type="ECO:0000313" key="5">
    <source>
        <dbReference type="Proteomes" id="UP000321917"/>
    </source>
</evidence>
<feature type="transmembrane region" description="Helical" evidence="1">
    <location>
        <begin position="82"/>
        <end position="101"/>
    </location>
</feature>
<keyword evidence="4" id="KW-1185">Reference proteome</keyword>
<accession>A0A5C6QIK8</accession>
<organism evidence="3 5">
    <name type="scientific">Colwellia hornerae</name>
    <dbReference type="NCBI Taxonomy" id="89402"/>
    <lineage>
        <taxon>Bacteria</taxon>
        <taxon>Pseudomonadati</taxon>
        <taxon>Pseudomonadota</taxon>
        <taxon>Gammaproteobacteria</taxon>
        <taxon>Alteromonadales</taxon>
        <taxon>Colwelliaceae</taxon>
        <taxon>Colwellia</taxon>
    </lineage>
</organism>
<evidence type="ECO:0000313" key="3">
    <source>
        <dbReference type="EMBL" id="TWX68996.1"/>
    </source>
</evidence>
<sequence>MFLSFIPAWLACFLLFGTSQRQTVFVKPLPVIISRVVAVILLCAMLSQLFLYLPTVSALITGFALVCCFLPLITLISAYKKYYLVFASFLVCVLSIVLSVFEGGL</sequence>
<dbReference type="Proteomes" id="UP000321917">
    <property type="component" value="Unassembled WGS sequence"/>
</dbReference>
<keyword evidence="1" id="KW-0812">Transmembrane</keyword>
<evidence type="ECO:0000256" key="1">
    <source>
        <dbReference type="SAM" id="Phobius"/>
    </source>
</evidence>
<feature type="transmembrane region" description="Helical" evidence="1">
    <location>
        <begin position="31"/>
        <end position="51"/>
    </location>
</feature>
<feature type="transmembrane region" description="Helical" evidence="1">
    <location>
        <begin position="58"/>
        <end position="76"/>
    </location>
</feature>
<dbReference type="EMBL" id="VOLR01000010">
    <property type="protein sequence ID" value="TWX60211.1"/>
    <property type="molecule type" value="Genomic_DNA"/>
</dbReference>
<gene>
    <name evidence="2" type="ORF">ESZ26_08875</name>
    <name evidence="3" type="ORF">ESZ27_06555</name>
</gene>
<keyword evidence="1" id="KW-0472">Membrane</keyword>
<dbReference type="RefSeq" id="WP_146799387.1">
    <property type="nucleotide sequence ID" value="NZ_VOLP01000011.1"/>
</dbReference>
<dbReference type="Proteomes" id="UP000321525">
    <property type="component" value="Unassembled WGS sequence"/>
</dbReference>
<evidence type="ECO:0000313" key="4">
    <source>
        <dbReference type="Proteomes" id="UP000321525"/>
    </source>
</evidence>
<reference evidence="3 5" key="1">
    <citation type="submission" date="2019-07" db="EMBL/GenBank/DDBJ databases">
        <title>Genomes of sea-ice associated Colwellia species.</title>
        <authorList>
            <person name="Bowman J.P."/>
        </authorList>
    </citation>
    <scope>NUCLEOTIDE SEQUENCE [LARGE SCALE GENOMIC DNA]</scope>
    <source>
        <strain evidence="2 4">ACAM 607</strain>
        <strain evidence="3 5">IC036</strain>
    </source>
</reference>